<sequence length="657" mass="69453">MRITQFLPILAAILTGAVLSLAAAAVGARTIETMSAHAVENQMNLRGYEWVDVQGDGLQIVLTGTAPDEQTQLAAQRAAGHVVDPARVMNVMSVVQKETIPAPRFSIEILRNDDGISLIGLVPSSWDHPDFIEQLKKAGGTGSIADFLEKADYPSPEHWDVAMEFGLEAIGLLPRSKISLAADKITVTALADSKTQKASFEKTLKEERPKTIPVTIEISAPRPVITPFTVRFLMDETGPRFDACAAETPQGHARIIAAARAAGIADPNCTIGLGAPSAQWAQAVETGMRALQELGSGSVTFSDGDVSLIASQGTSEALFDKVVGELEADLPPTFTLHSILPEPEVAEAENARPEFTVTRSPEGQTQLRGRIADERSKLATEALARAAFGAQSVYSAMRVDDSLPEGWSVRAMAAIEALSQLSQGAVTMTANTVDVRGQTGDPNAKAAIAGLLSEKLGEGQNFNISVDYIRKLDPVLNLPTPADCVANANQILAASKIVFDPGSTELNAAANETVDRIAETLKDCENVDMEIGAYSDSQGGEEMNLNLSAQRANAVLDGLLMRRVAGVSFTAKGYGEANPIGDNETEEGREANRRIEFKLIGDEAAEAPTVGADATDETPEAAPDDAPTDETAGEAQADTTDETTDDTADDTADGTTE</sequence>
<keyword evidence="3" id="KW-0998">Cell outer membrane</keyword>
<dbReference type="CDD" id="cd07185">
    <property type="entry name" value="OmpA_C-like"/>
    <property type="match status" value="1"/>
</dbReference>
<dbReference type="Pfam" id="PF00691">
    <property type="entry name" value="OmpA"/>
    <property type="match status" value="1"/>
</dbReference>
<evidence type="ECO:0000313" key="8">
    <source>
        <dbReference type="EMBL" id="SDF58893.1"/>
    </source>
</evidence>
<dbReference type="InterPro" id="IPR036737">
    <property type="entry name" value="OmpA-like_sf"/>
</dbReference>
<dbReference type="PANTHER" id="PTHR30329">
    <property type="entry name" value="STATOR ELEMENT OF FLAGELLAR MOTOR COMPLEX"/>
    <property type="match status" value="1"/>
</dbReference>
<dbReference type="EMBL" id="FNBL01000005">
    <property type="protein sequence ID" value="SDF58893.1"/>
    <property type="molecule type" value="Genomic_DNA"/>
</dbReference>
<feature type="region of interest" description="Disordered" evidence="5">
    <location>
        <begin position="600"/>
        <end position="657"/>
    </location>
</feature>
<dbReference type="InterPro" id="IPR050330">
    <property type="entry name" value="Bact_OuterMem_StrucFunc"/>
</dbReference>
<accession>A0A1G7MAW5</accession>
<evidence type="ECO:0000256" key="1">
    <source>
        <dbReference type="ARBA" id="ARBA00004442"/>
    </source>
</evidence>
<evidence type="ECO:0000256" key="4">
    <source>
        <dbReference type="PROSITE-ProRule" id="PRU00473"/>
    </source>
</evidence>
<feature type="compositionally biased region" description="Acidic residues" evidence="5">
    <location>
        <begin position="639"/>
        <end position="657"/>
    </location>
</feature>
<dbReference type="RefSeq" id="WP_074644821.1">
    <property type="nucleotide sequence ID" value="NZ_FNBL01000005.1"/>
</dbReference>
<dbReference type="Gene3D" id="3.40.1520.20">
    <property type="match status" value="2"/>
</dbReference>
<evidence type="ECO:0000256" key="2">
    <source>
        <dbReference type="ARBA" id="ARBA00023136"/>
    </source>
</evidence>
<reference evidence="8 9" key="1">
    <citation type="submission" date="2016-10" db="EMBL/GenBank/DDBJ databases">
        <authorList>
            <person name="de Groot N.N."/>
        </authorList>
    </citation>
    <scope>NUCLEOTIDE SEQUENCE [LARGE SCALE GENOMIC DNA]</scope>
    <source>
        <strain evidence="8 9">DSM 27375</strain>
    </source>
</reference>
<protein>
    <submittedName>
        <fullName evidence="8">OmpA-OmpF porin, OOP family</fullName>
    </submittedName>
</protein>
<keyword evidence="2 4" id="KW-0472">Membrane</keyword>
<feature type="chain" id="PRO_5010252467" evidence="6">
    <location>
        <begin position="23"/>
        <end position="657"/>
    </location>
</feature>
<feature type="signal peptide" evidence="6">
    <location>
        <begin position="1"/>
        <end position="22"/>
    </location>
</feature>
<proteinExistence type="predicted"/>
<dbReference type="PRINTS" id="PR01021">
    <property type="entry name" value="OMPADOMAIN"/>
</dbReference>
<keyword evidence="6" id="KW-0732">Signal</keyword>
<dbReference type="PROSITE" id="PS51123">
    <property type="entry name" value="OMPA_2"/>
    <property type="match status" value="1"/>
</dbReference>
<evidence type="ECO:0000259" key="7">
    <source>
        <dbReference type="PROSITE" id="PS51123"/>
    </source>
</evidence>
<dbReference type="SUPFAM" id="SSF103088">
    <property type="entry name" value="OmpA-like"/>
    <property type="match status" value="1"/>
</dbReference>
<dbReference type="Pfam" id="PF04972">
    <property type="entry name" value="BON"/>
    <property type="match status" value="1"/>
</dbReference>
<dbReference type="InterPro" id="IPR006665">
    <property type="entry name" value="OmpA-like"/>
</dbReference>
<evidence type="ECO:0000256" key="3">
    <source>
        <dbReference type="ARBA" id="ARBA00023237"/>
    </source>
</evidence>
<feature type="domain" description="OmpA-like" evidence="7">
    <location>
        <begin position="486"/>
        <end position="603"/>
    </location>
</feature>
<dbReference type="Proteomes" id="UP000182284">
    <property type="component" value="Unassembled WGS sequence"/>
</dbReference>
<comment type="subcellular location">
    <subcellularLocation>
        <location evidence="1">Cell outer membrane</location>
    </subcellularLocation>
</comment>
<evidence type="ECO:0000256" key="5">
    <source>
        <dbReference type="SAM" id="MobiDB-lite"/>
    </source>
</evidence>
<evidence type="ECO:0000313" key="9">
    <source>
        <dbReference type="Proteomes" id="UP000182284"/>
    </source>
</evidence>
<organism evidence="8 9">
    <name type="scientific">Celeribacter baekdonensis</name>
    <dbReference type="NCBI Taxonomy" id="875171"/>
    <lineage>
        <taxon>Bacteria</taxon>
        <taxon>Pseudomonadati</taxon>
        <taxon>Pseudomonadota</taxon>
        <taxon>Alphaproteobacteria</taxon>
        <taxon>Rhodobacterales</taxon>
        <taxon>Roseobacteraceae</taxon>
        <taxon>Celeribacter</taxon>
    </lineage>
</organism>
<name>A0A1G7MAW5_9RHOB</name>
<dbReference type="OrthoDB" id="5525824at2"/>
<dbReference type="PANTHER" id="PTHR30329:SF21">
    <property type="entry name" value="LIPOPROTEIN YIAD-RELATED"/>
    <property type="match status" value="1"/>
</dbReference>
<dbReference type="AlphaFoldDB" id="A0A1G7MAW5"/>
<feature type="compositionally biased region" description="Acidic residues" evidence="5">
    <location>
        <begin position="614"/>
        <end position="632"/>
    </location>
</feature>
<gene>
    <name evidence="8" type="ORF">SAMN04488117_105160</name>
</gene>
<dbReference type="GO" id="GO:0009279">
    <property type="term" value="C:cell outer membrane"/>
    <property type="evidence" value="ECO:0007669"/>
    <property type="project" value="UniProtKB-SubCell"/>
</dbReference>
<evidence type="ECO:0000256" key="6">
    <source>
        <dbReference type="SAM" id="SignalP"/>
    </source>
</evidence>
<dbReference type="InterPro" id="IPR006664">
    <property type="entry name" value="OMP_bac"/>
</dbReference>
<dbReference type="Gene3D" id="3.30.1330.60">
    <property type="entry name" value="OmpA-like domain"/>
    <property type="match status" value="1"/>
</dbReference>
<dbReference type="InterPro" id="IPR007055">
    <property type="entry name" value="BON_dom"/>
</dbReference>